<dbReference type="PROSITE" id="PS50006">
    <property type="entry name" value="FHA_DOMAIN"/>
    <property type="match status" value="1"/>
</dbReference>
<dbReference type="PANTHER" id="PTHR45881">
    <property type="entry name" value="CHECKPOINT SUPPRESSOR 1-LIKE, ISOFORM A-RELATED"/>
    <property type="match status" value="1"/>
</dbReference>
<comment type="similarity">
    <text evidence="2">Belongs to the prokaryotic/mitochondrial release factor family.</text>
</comment>
<feature type="domain" description="FHA" evidence="9">
    <location>
        <begin position="454"/>
        <end position="537"/>
    </location>
</feature>
<reference evidence="11 12" key="1">
    <citation type="submission" date="2023-03" db="EMBL/GenBank/DDBJ databases">
        <title>Mating type loci evolution in Malassezia.</title>
        <authorList>
            <person name="Coelho M.A."/>
        </authorList>
    </citation>
    <scope>NUCLEOTIDE SEQUENCE [LARGE SCALE GENOMIC DNA]</scope>
    <source>
        <strain evidence="11 12">CBS 13387</strain>
    </source>
</reference>
<dbReference type="Pfam" id="PF00250">
    <property type="entry name" value="Forkhead"/>
    <property type="match status" value="1"/>
</dbReference>
<dbReference type="SUPFAM" id="SSF75620">
    <property type="entry name" value="Release factor"/>
    <property type="match status" value="1"/>
</dbReference>
<feature type="compositionally biased region" description="Acidic residues" evidence="8">
    <location>
        <begin position="569"/>
        <end position="584"/>
    </location>
</feature>
<evidence type="ECO:0000256" key="2">
    <source>
        <dbReference type="ARBA" id="ARBA00010835"/>
    </source>
</evidence>
<dbReference type="GO" id="GO:0005739">
    <property type="term" value="C:mitochondrion"/>
    <property type="evidence" value="ECO:0007669"/>
    <property type="project" value="GOC"/>
</dbReference>
<dbReference type="InterPro" id="IPR036388">
    <property type="entry name" value="WH-like_DNA-bd_sf"/>
</dbReference>
<dbReference type="GO" id="GO:0043565">
    <property type="term" value="F:sequence-specific DNA binding"/>
    <property type="evidence" value="ECO:0007669"/>
    <property type="project" value="InterPro"/>
</dbReference>
<feature type="DNA-binding region" description="Fork-head" evidence="7">
    <location>
        <begin position="640"/>
        <end position="724"/>
    </location>
</feature>
<accession>A0AAJ5Z1G6</accession>
<dbReference type="Gene3D" id="2.60.200.20">
    <property type="match status" value="1"/>
</dbReference>
<feature type="compositionally biased region" description="Pro residues" evidence="8">
    <location>
        <begin position="417"/>
        <end position="430"/>
    </location>
</feature>
<keyword evidence="12" id="KW-1185">Reference proteome</keyword>
<dbReference type="InterPro" id="IPR036390">
    <property type="entry name" value="WH_DNA-bd_sf"/>
</dbReference>
<dbReference type="GO" id="GO:0006357">
    <property type="term" value="P:regulation of transcription by RNA polymerase II"/>
    <property type="evidence" value="ECO:0007669"/>
    <property type="project" value="UniProtKB-ARBA"/>
</dbReference>
<dbReference type="InterPro" id="IPR045853">
    <property type="entry name" value="Pep_chain_release_fac_I_sf"/>
</dbReference>
<dbReference type="InterPro" id="IPR008984">
    <property type="entry name" value="SMAD_FHA_dom_sf"/>
</dbReference>
<dbReference type="InterPro" id="IPR030456">
    <property type="entry name" value="TF_fork_head_CS_2"/>
</dbReference>
<keyword evidence="6 7" id="KW-0539">Nucleus</keyword>
<dbReference type="SMART" id="SM00339">
    <property type="entry name" value="FH"/>
    <property type="match status" value="1"/>
</dbReference>
<sequence>MRRAAWLPSLRRLSTLSYRAAAADCVREVPTPLLFVAAPAWSGTPPAHELYKPWLEPLATRGFSVMLLDLAPEVPPGTSVLAAMEREMSATLAKPPQGGPPPPFPPALIARGAACVLAEAYASSFPLTALQLVDPPISMQRATQRYPSLFPSALPEFTFEAQFPVRVTWTQPELAWHAEHGVPWYEVHRIEHQREDAAGECLDRYEWASFDEGLDDTIRWLEDEAGFALRLDVPETPTTTRSETAAPSVPAGTVPAWFSAGHYAFATDGSKKRPIILDERDLQERFIRGSGPGGQAINKLSTNVELVHIPTNTRITCQHTRSRQQNREIARRLMSQRLEWLIKQSWHPRAGVSVLQSRIDKIRQRKYHKRKKQQRSGRLVVGHQAMSVQQRVHASSSSVPMSRSASWTEAGSTPAPASAPPSTAPTPPLQDGPIRAYAKLEFPGFSYYIQTLPVTIGRRPQVPPPSPVGTSWSVPRDVDVDLGPLKSISRMHARIFYSAQVLRGSVAPTPADAPKLEGQFMLEVLGRNGAFVDDVWVGMNGVVPLGPRIKIQIAERVFYFVLPPPPSSMDEEEEEEEEGVEEDGAPLSSDLSDASPPAKPPKLVLKPRAQLPKRPHEAEDDDVSKRIKEEAPDTPLPFQKPDLSNVQLITNALSSESCAKKGHKLTLQEVYEWLQNTYPWFSQNGRKTGRDWQSSIRHTIGTSREFCKVPRRSDEPGKGIFYTLATSDLAKAQPPQAELPATDTPPSSAPTRTDTKPAAPATPAAPAAPAPPVTPPASPMPRIPLVVGVPPTDATAAPKAPGSLESLLETPPIAHHQGKLYLSPSVFGHLSQDQLRHIEGLGAQQALQVLQSYLVTHLKAKMRKAKAPTPPPAPPAKSPSAYDQRLEPPKVPRIPVPDTPREAHIPKDKSDPLSALSALAAHPEAAGLIALLKKQQAGGQGTVKLTAGQLELLQLANRLAMQRKKKQAPGSQQPSTSG</sequence>
<evidence type="ECO:0000256" key="7">
    <source>
        <dbReference type="PROSITE-ProRule" id="PRU00089"/>
    </source>
</evidence>
<feature type="region of interest" description="Disordered" evidence="8">
    <location>
        <begin position="733"/>
        <end position="779"/>
    </location>
</feature>
<dbReference type="Gene3D" id="1.10.10.10">
    <property type="entry name" value="Winged helix-like DNA-binding domain superfamily/Winged helix DNA-binding domain"/>
    <property type="match status" value="1"/>
</dbReference>
<dbReference type="InterPro" id="IPR000352">
    <property type="entry name" value="Pep_chain_release_fac_I"/>
</dbReference>
<evidence type="ECO:0000256" key="3">
    <source>
        <dbReference type="ARBA" id="ARBA00023015"/>
    </source>
</evidence>
<evidence type="ECO:0000313" key="12">
    <source>
        <dbReference type="Proteomes" id="UP001217582"/>
    </source>
</evidence>
<dbReference type="Gene3D" id="3.30.160.20">
    <property type="match status" value="1"/>
</dbReference>
<evidence type="ECO:0000256" key="5">
    <source>
        <dbReference type="ARBA" id="ARBA00023163"/>
    </source>
</evidence>
<dbReference type="GO" id="GO:0032543">
    <property type="term" value="P:mitochondrial translation"/>
    <property type="evidence" value="ECO:0007669"/>
    <property type="project" value="UniProtKB-ARBA"/>
</dbReference>
<dbReference type="Pfam" id="PF00472">
    <property type="entry name" value="RF-1"/>
    <property type="match status" value="1"/>
</dbReference>
<dbReference type="PROSITE" id="PS00658">
    <property type="entry name" value="FORK_HEAD_2"/>
    <property type="match status" value="1"/>
</dbReference>
<feature type="region of interest" description="Disordered" evidence="8">
    <location>
        <begin position="364"/>
        <end position="432"/>
    </location>
</feature>
<dbReference type="InterPro" id="IPR001766">
    <property type="entry name" value="Fork_head_dom"/>
</dbReference>
<dbReference type="SUPFAM" id="SSF49879">
    <property type="entry name" value="SMAD/FHA domain"/>
    <property type="match status" value="1"/>
</dbReference>
<dbReference type="GO" id="GO:0003700">
    <property type="term" value="F:DNA-binding transcription factor activity"/>
    <property type="evidence" value="ECO:0007669"/>
    <property type="project" value="InterPro"/>
</dbReference>
<keyword evidence="5" id="KW-0804">Transcription</keyword>
<evidence type="ECO:0000313" key="11">
    <source>
        <dbReference type="EMBL" id="WFD16962.1"/>
    </source>
</evidence>
<keyword evidence="4 7" id="KW-0238">DNA-binding</keyword>
<keyword evidence="3" id="KW-0805">Transcription regulation</keyword>
<feature type="compositionally biased region" description="Low complexity" evidence="8">
    <location>
        <begin position="395"/>
        <end position="416"/>
    </location>
</feature>
<dbReference type="PROSITE" id="PS50039">
    <property type="entry name" value="FORK_HEAD_3"/>
    <property type="match status" value="1"/>
</dbReference>
<feature type="compositionally biased region" description="Low complexity" evidence="8">
    <location>
        <begin position="740"/>
        <end position="765"/>
    </location>
</feature>
<feature type="compositionally biased region" description="Basic and acidic residues" evidence="8">
    <location>
        <begin position="899"/>
        <end position="909"/>
    </location>
</feature>
<dbReference type="GO" id="GO:0003747">
    <property type="term" value="F:translation release factor activity"/>
    <property type="evidence" value="ECO:0007669"/>
    <property type="project" value="InterPro"/>
</dbReference>
<feature type="region of interest" description="Disordered" evidence="8">
    <location>
        <begin position="864"/>
        <end position="909"/>
    </location>
</feature>
<feature type="compositionally biased region" description="Pro residues" evidence="8">
    <location>
        <begin position="766"/>
        <end position="779"/>
    </location>
</feature>
<dbReference type="Pfam" id="PF00498">
    <property type="entry name" value="FHA"/>
    <property type="match status" value="1"/>
</dbReference>
<gene>
    <name evidence="11" type="ORF">MARU1_003006</name>
</gene>
<dbReference type="GO" id="GO:0005634">
    <property type="term" value="C:nucleus"/>
    <property type="evidence" value="ECO:0007669"/>
    <property type="project" value="UniProtKB-SubCell"/>
</dbReference>
<feature type="compositionally biased region" description="Basic residues" evidence="8">
    <location>
        <begin position="364"/>
        <end position="375"/>
    </location>
</feature>
<name>A0AAJ5Z1G6_9BASI</name>
<dbReference type="Proteomes" id="UP001217582">
    <property type="component" value="Chromosome 6"/>
</dbReference>
<feature type="domain" description="Fork-head" evidence="10">
    <location>
        <begin position="640"/>
        <end position="724"/>
    </location>
</feature>
<organism evidence="11 12">
    <name type="scientific">Malassezia arunalokei</name>
    <dbReference type="NCBI Taxonomy" id="1514897"/>
    <lineage>
        <taxon>Eukaryota</taxon>
        <taxon>Fungi</taxon>
        <taxon>Dikarya</taxon>
        <taxon>Basidiomycota</taxon>
        <taxon>Ustilaginomycotina</taxon>
        <taxon>Malasseziomycetes</taxon>
        <taxon>Malasseziales</taxon>
        <taxon>Malasseziaceae</taxon>
        <taxon>Malassezia</taxon>
    </lineage>
</organism>
<evidence type="ECO:0000256" key="6">
    <source>
        <dbReference type="ARBA" id="ARBA00023242"/>
    </source>
</evidence>
<evidence type="ECO:0000256" key="1">
    <source>
        <dbReference type="ARBA" id="ARBA00004123"/>
    </source>
</evidence>
<feature type="compositionally biased region" description="Pro residues" evidence="8">
    <location>
        <begin position="868"/>
        <end position="877"/>
    </location>
</feature>
<feature type="compositionally biased region" description="Low complexity" evidence="8">
    <location>
        <begin position="585"/>
        <end position="607"/>
    </location>
</feature>
<feature type="region of interest" description="Disordered" evidence="8">
    <location>
        <begin position="564"/>
        <end position="625"/>
    </location>
</feature>
<comment type="subcellular location">
    <subcellularLocation>
        <location evidence="1 7">Nucleus</location>
    </subcellularLocation>
</comment>
<evidence type="ECO:0000256" key="4">
    <source>
        <dbReference type="ARBA" id="ARBA00023125"/>
    </source>
</evidence>
<evidence type="ECO:0000259" key="9">
    <source>
        <dbReference type="PROSITE" id="PS50006"/>
    </source>
</evidence>
<evidence type="ECO:0000259" key="10">
    <source>
        <dbReference type="PROSITE" id="PS50039"/>
    </source>
</evidence>
<dbReference type="AlphaFoldDB" id="A0AAJ5Z1G6"/>
<dbReference type="EMBL" id="CP119921">
    <property type="protein sequence ID" value="WFD16962.1"/>
    <property type="molecule type" value="Genomic_DNA"/>
</dbReference>
<dbReference type="InterPro" id="IPR000253">
    <property type="entry name" value="FHA_dom"/>
</dbReference>
<proteinExistence type="inferred from homology"/>
<dbReference type="CDD" id="cd22701">
    <property type="entry name" value="FHA_FKH1-like"/>
    <property type="match status" value="1"/>
</dbReference>
<dbReference type="SUPFAM" id="SSF46785">
    <property type="entry name" value="Winged helix' DNA-binding domain"/>
    <property type="match status" value="1"/>
</dbReference>
<protein>
    <submittedName>
        <fullName evidence="11">Uncharacterized protein</fullName>
    </submittedName>
</protein>
<evidence type="ECO:0000256" key="8">
    <source>
        <dbReference type="SAM" id="MobiDB-lite"/>
    </source>
</evidence>